<proteinExistence type="predicted"/>
<protein>
    <submittedName>
        <fullName evidence="2">ABC transporter permease</fullName>
    </submittedName>
</protein>
<feature type="transmembrane region" description="Helical" evidence="1">
    <location>
        <begin position="175"/>
        <end position="196"/>
    </location>
</feature>
<accession>A0ABW3AIQ0</accession>
<sequence length="366" mass="39673">MNAQRLGTIVRLELIQRTRSIAWYVLLGVFALILVIVTALSFLAFSWAQRDQGSAIYSTIVYITLLLIVLVSPTLSGNSINGDRDAATLAPVQVTLATTAEIIVGKFLAAWVTGLAFVAVAIPFLVIATLAGGADAATIAISLLVLVVEVGVIAAIGVALSGIIARPLFSVATTYLVVAALVIGTPIAFGLLGATMRTEQTQNTRSIDWEAYEDDEFPCMPGETPSDEYPCVQDPSPECGEWYSYTQEVPRFDRVWWMLAANPFVILADATPNTFDDRGYPVDLFGQIKLGIRSAQQAPEAELTWDECSPPSAEQQRTPEQIIEQSTPSWFVGLGLQLLLSAGLLWWAWSRTDTPARRLPPGTRIA</sequence>
<dbReference type="Proteomes" id="UP001597055">
    <property type="component" value="Unassembled WGS sequence"/>
</dbReference>
<keyword evidence="1" id="KW-1133">Transmembrane helix</keyword>
<comment type="caution">
    <text evidence="2">The sequence shown here is derived from an EMBL/GenBank/DDBJ whole genome shotgun (WGS) entry which is preliminary data.</text>
</comment>
<keyword evidence="3" id="KW-1185">Reference proteome</keyword>
<evidence type="ECO:0000313" key="2">
    <source>
        <dbReference type="EMBL" id="MFD0790666.1"/>
    </source>
</evidence>
<dbReference type="RefSeq" id="WP_204978489.1">
    <property type="nucleotide sequence ID" value="NZ_JBHTII010000001.1"/>
</dbReference>
<feature type="transmembrane region" description="Helical" evidence="1">
    <location>
        <begin position="54"/>
        <end position="75"/>
    </location>
</feature>
<feature type="transmembrane region" description="Helical" evidence="1">
    <location>
        <begin position="108"/>
        <end position="131"/>
    </location>
</feature>
<feature type="transmembrane region" description="Helical" evidence="1">
    <location>
        <begin position="21"/>
        <end position="48"/>
    </location>
</feature>
<gene>
    <name evidence="2" type="ORF">ACFQ0P_09655</name>
</gene>
<keyword evidence="1" id="KW-0812">Transmembrane</keyword>
<feature type="transmembrane region" description="Helical" evidence="1">
    <location>
        <begin position="330"/>
        <end position="349"/>
    </location>
</feature>
<evidence type="ECO:0000313" key="3">
    <source>
        <dbReference type="Proteomes" id="UP001597055"/>
    </source>
</evidence>
<name>A0ABW3AIQ0_9MICO</name>
<keyword evidence="1" id="KW-0472">Membrane</keyword>
<dbReference type="EMBL" id="JBHTII010000001">
    <property type="protein sequence ID" value="MFD0790666.1"/>
    <property type="molecule type" value="Genomic_DNA"/>
</dbReference>
<reference evidence="3" key="1">
    <citation type="journal article" date="2019" name="Int. J. Syst. Evol. Microbiol.">
        <title>The Global Catalogue of Microorganisms (GCM) 10K type strain sequencing project: providing services to taxonomists for standard genome sequencing and annotation.</title>
        <authorList>
            <consortium name="The Broad Institute Genomics Platform"/>
            <consortium name="The Broad Institute Genome Sequencing Center for Infectious Disease"/>
            <person name="Wu L."/>
            <person name="Ma J."/>
        </authorList>
    </citation>
    <scope>NUCLEOTIDE SEQUENCE [LARGE SCALE GENOMIC DNA]</scope>
    <source>
        <strain evidence="3">CCUG 54523</strain>
    </source>
</reference>
<evidence type="ECO:0000256" key="1">
    <source>
        <dbReference type="SAM" id="Phobius"/>
    </source>
</evidence>
<feature type="transmembrane region" description="Helical" evidence="1">
    <location>
        <begin position="137"/>
        <end position="163"/>
    </location>
</feature>
<organism evidence="2 3">
    <name type="scientific">Microbacterium insulae</name>
    <dbReference type="NCBI Taxonomy" id="483014"/>
    <lineage>
        <taxon>Bacteria</taxon>
        <taxon>Bacillati</taxon>
        <taxon>Actinomycetota</taxon>
        <taxon>Actinomycetes</taxon>
        <taxon>Micrococcales</taxon>
        <taxon>Microbacteriaceae</taxon>
        <taxon>Microbacterium</taxon>
    </lineage>
</organism>